<dbReference type="AlphaFoldDB" id="A0A1S8A8Z8"/>
<name>A0A1S8A8Z8_ROSNE</name>
<dbReference type="Proteomes" id="UP000054516">
    <property type="component" value="Unassembled WGS sequence"/>
</dbReference>
<gene>
    <name evidence="2" type="ORF">SAMD00023353_3800700</name>
</gene>
<evidence type="ECO:0000313" key="2">
    <source>
        <dbReference type="EMBL" id="GAW26586.1"/>
    </source>
</evidence>
<organism evidence="2">
    <name type="scientific">Rosellinia necatrix</name>
    <name type="common">White root-rot fungus</name>
    <dbReference type="NCBI Taxonomy" id="77044"/>
    <lineage>
        <taxon>Eukaryota</taxon>
        <taxon>Fungi</taxon>
        <taxon>Dikarya</taxon>
        <taxon>Ascomycota</taxon>
        <taxon>Pezizomycotina</taxon>
        <taxon>Sordariomycetes</taxon>
        <taxon>Xylariomycetidae</taxon>
        <taxon>Xylariales</taxon>
        <taxon>Xylariaceae</taxon>
        <taxon>Rosellinia</taxon>
    </lineage>
</organism>
<feature type="compositionally biased region" description="Basic residues" evidence="1">
    <location>
        <begin position="1"/>
        <end position="11"/>
    </location>
</feature>
<reference evidence="2" key="1">
    <citation type="submission" date="2016-03" db="EMBL/GenBank/DDBJ databases">
        <title>Draft genome sequence of Rosellinia necatrix.</title>
        <authorList>
            <person name="Kanematsu S."/>
        </authorList>
    </citation>
    <scope>NUCLEOTIDE SEQUENCE [LARGE SCALE GENOMIC DNA]</scope>
    <source>
        <strain evidence="2">W97</strain>
    </source>
</reference>
<protein>
    <submittedName>
        <fullName evidence="2">Uncharacterized protein</fullName>
    </submittedName>
</protein>
<proteinExistence type="predicted"/>
<dbReference type="EMBL" id="DF977483">
    <property type="protein sequence ID" value="GAW26586.1"/>
    <property type="molecule type" value="Genomic_DNA"/>
</dbReference>
<keyword evidence="3" id="KW-1185">Reference proteome</keyword>
<accession>A0A1S8A8Z8</accession>
<sequence>MMVGREKRKKRGTPENAVAKGHPSSIRAWLLLVAASVIATVMTVGEAIAAAATSIGTDVVFSRVMAMGAGRVTLTHSVARKLLVSISWLVRGNGPSNRKD</sequence>
<evidence type="ECO:0000313" key="3">
    <source>
        <dbReference type="Proteomes" id="UP000054516"/>
    </source>
</evidence>
<feature type="region of interest" description="Disordered" evidence="1">
    <location>
        <begin position="1"/>
        <end position="22"/>
    </location>
</feature>
<evidence type="ECO:0000256" key="1">
    <source>
        <dbReference type="SAM" id="MobiDB-lite"/>
    </source>
</evidence>